<reference evidence="3" key="1">
    <citation type="submission" date="2017-09" db="EMBL/GenBank/DDBJ databases">
        <title>Depth-based differentiation of microbial function through sediment-hosted aquifers and enrichment of novel symbionts in the deep terrestrial subsurface.</title>
        <authorList>
            <person name="Probst A.J."/>
            <person name="Ladd B."/>
            <person name="Jarett J.K."/>
            <person name="Geller-Mcgrath D.E."/>
            <person name="Sieber C.M.K."/>
            <person name="Emerson J.B."/>
            <person name="Anantharaman K."/>
            <person name="Thomas B.C."/>
            <person name="Malmstrom R."/>
            <person name="Stieglmeier M."/>
            <person name="Klingl A."/>
            <person name="Woyke T."/>
            <person name="Ryan C.M."/>
            <person name="Banfield J.F."/>
        </authorList>
    </citation>
    <scope>NUCLEOTIDE SEQUENCE [LARGE SCALE GENOMIC DNA]</scope>
</reference>
<dbReference type="EMBL" id="PEXI01000077">
    <property type="protein sequence ID" value="PIU24172.1"/>
    <property type="molecule type" value="Genomic_DNA"/>
</dbReference>
<accession>A0A2M6YBV9</accession>
<feature type="region of interest" description="Disordered" evidence="1">
    <location>
        <begin position="1"/>
        <end position="30"/>
    </location>
</feature>
<gene>
    <name evidence="2" type="ORF">COT12_02470</name>
</gene>
<comment type="caution">
    <text evidence="2">The sequence shown here is derived from an EMBL/GenBank/DDBJ whole genome shotgun (WGS) entry which is preliminary data.</text>
</comment>
<protein>
    <recommendedName>
        <fullName evidence="4">HTH cro/C1-type domain-containing protein</fullName>
    </recommendedName>
</protein>
<evidence type="ECO:0008006" key="4">
    <source>
        <dbReference type="Google" id="ProtNLM"/>
    </source>
</evidence>
<dbReference type="AlphaFoldDB" id="A0A2M6YBV9"/>
<sequence>MALGLSSEELDKKMGLKNKTPRTRSIESRSKERCLSPKLFYSFARALEVSDKDMKQFLFERAKPLDGGVAEAIRNARHDKRISCAFVAEKVGVSRQHIS</sequence>
<proteinExistence type="predicted"/>
<name>A0A2M6YBV9_9BACT</name>
<organism evidence="2 3">
    <name type="scientific">Candidatus Berkelbacteria bacterium CG08_land_8_20_14_0_20_39_8</name>
    <dbReference type="NCBI Taxonomy" id="1974511"/>
    <lineage>
        <taxon>Bacteria</taxon>
        <taxon>Candidatus Berkelbacteria</taxon>
    </lineage>
</organism>
<evidence type="ECO:0000313" key="2">
    <source>
        <dbReference type="EMBL" id="PIU24172.1"/>
    </source>
</evidence>
<evidence type="ECO:0000313" key="3">
    <source>
        <dbReference type="Proteomes" id="UP000229896"/>
    </source>
</evidence>
<evidence type="ECO:0000256" key="1">
    <source>
        <dbReference type="SAM" id="MobiDB-lite"/>
    </source>
</evidence>
<dbReference type="Proteomes" id="UP000229896">
    <property type="component" value="Unassembled WGS sequence"/>
</dbReference>